<accession>A0A3S5CNZ8</accession>
<reference evidence="1" key="1">
    <citation type="submission" date="2018-11" db="EMBL/GenBank/DDBJ databases">
        <authorList>
            <consortium name="Pathogen Informatics"/>
        </authorList>
    </citation>
    <scope>NUCLEOTIDE SEQUENCE</scope>
</reference>
<dbReference type="Proteomes" id="UP000784294">
    <property type="component" value="Unassembled WGS sequence"/>
</dbReference>
<dbReference type="AlphaFoldDB" id="A0A3S5CNZ8"/>
<sequence length="193" mass="21353">MCLLNASCELASKDPSLAAYSSVLLTSRVQPAWVPLARPRTRLQQMLYSSIHYTSIMPQFTGWFHISLSEDYCSSVLGCGDLIETPFVAIETSVSSSSEFSLHKPSRKSCLSSIRADADKRHLLSIDSSPSNKSPACHVSDFMSSLDNDSSTEPSKDRRTWILTGWPTILYANQELESFASDKCIFGQEELAT</sequence>
<keyword evidence="2" id="KW-1185">Reference proteome</keyword>
<name>A0A3S5CNZ8_9PLAT</name>
<comment type="caution">
    <text evidence="1">The sequence shown here is derived from an EMBL/GenBank/DDBJ whole genome shotgun (WGS) entry which is preliminary data.</text>
</comment>
<organism evidence="1 2">
    <name type="scientific">Protopolystoma xenopodis</name>
    <dbReference type="NCBI Taxonomy" id="117903"/>
    <lineage>
        <taxon>Eukaryota</taxon>
        <taxon>Metazoa</taxon>
        <taxon>Spiralia</taxon>
        <taxon>Lophotrochozoa</taxon>
        <taxon>Platyhelminthes</taxon>
        <taxon>Monogenea</taxon>
        <taxon>Polyopisthocotylea</taxon>
        <taxon>Polystomatidea</taxon>
        <taxon>Polystomatidae</taxon>
        <taxon>Protopolystoma</taxon>
    </lineage>
</organism>
<evidence type="ECO:0000313" key="2">
    <source>
        <dbReference type="Proteomes" id="UP000784294"/>
    </source>
</evidence>
<protein>
    <submittedName>
        <fullName evidence="1">Uncharacterized protein</fullName>
    </submittedName>
</protein>
<gene>
    <name evidence="1" type="ORF">PXEA_LOCUS18016</name>
</gene>
<dbReference type="EMBL" id="CAAALY010068472">
    <property type="protein sequence ID" value="VEL24576.1"/>
    <property type="molecule type" value="Genomic_DNA"/>
</dbReference>
<evidence type="ECO:0000313" key="1">
    <source>
        <dbReference type="EMBL" id="VEL24576.1"/>
    </source>
</evidence>
<proteinExistence type="predicted"/>